<keyword evidence="1" id="KW-1133">Transmembrane helix</keyword>
<feature type="transmembrane region" description="Helical" evidence="1">
    <location>
        <begin position="138"/>
        <end position="160"/>
    </location>
</feature>
<accession>A0A8C0WIV6</accession>
<name>A0A8C0WIV6_CASCN</name>
<keyword evidence="1" id="KW-0472">Membrane</keyword>
<reference evidence="2" key="1">
    <citation type="submission" date="2023-09" db="UniProtKB">
        <authorList>
            <consortium name="Ensembl"/>
        </authorList>
    </citation>
    <scope>IDENTIFICATION</scope>
</reference>
<dbReference type="Ensembl" id="ENSCCNT00000011565.1">
    <property type="protein sequence ID" value="ENSCCNP00000008776.1"/>
    <property type="gene ID" value="ENSCCNG00000009267.1"/>
</dbReference>
<feature type="transmembrane region" description="Helical" evidence="1">
    <location>
        <begin position="23"/>
        <end position="40"/>
    </location>
</feature>
<keyword evidence="1" id="KW-0812">Transmembrane</keyword>
<evidence type="ECO:0000313" key="2">
    <source>
        <dbReference type="Ensembl" id="ENSCCNP00000008776.1"/>
    </source>
</evidence>
<feature type="transmembrane region" description="Helical" evidence="1">
    <location>
        <begin position="102"/>
        <end position="126"/>
    </location>
</feature>
<organism evidence="2">
    <name type="scientific">Castor canadensis</name>
    <name type="common">American beaver</name>
    <dbReference type="NCBI Taxonomy" id="51338"/>
    <lineage>
        <taxon>Eukaryota</taxon>
        <taxon>Metazoa</taxon>
        <taxon>Chordata</taxon>
        <taxon>Craniata</taxon>
        <taxon>Vertebrata</taxon>
        <taxon>Euteleostomi</taxon>
        <taxon>Mammalia</taxon>
        <taxon>Eutheria</taxon>
        <taxon>Euarchontoglires</taxon>
        <taxon>Glires</taxon>
        <taxon>Rodentia</taxon>
        <taxon>Castorimorpha</taxon>
        <taxon>Castoridae</taxon>
        <taxon>Castor</taxon>
    </lineage>
</organism>
<dbReference type="AlphaFoldDB" id="A0A8C0WIV6"/>
<gene>
    <name evidence="2" type="primary">LOC109674282</name>
</gene>
<sequence length="234" mass="26636">VDCYTAGTFFIFFSDMKHWTCKLIGLLCSYTAWAVGLSLASSRSWRVWEFKSNAVQFVFIGLWEAYYYQKVNISGSMIELPIHSSINASWIISPEFYYGQDLILLANFMKSVVLIFSTEATMVSWIKDPYPDFLRSCYNISVFFLVLSSACTVGAVSWNYSVDFYGHTTLDFPDSFPIKKEALTKKHFSHVFPLGILTSSLSLFIAIMFLYEACSLKQWNKVQPMAKTRNGSAG</sequence>
<protein>
    <submittedName>
        <fullName evidence="2">Uncharacterized protein</fullName>
    </submittedName>
</protein>
<dbReference type="Gene3D" id="1.20.140.150">
    <property type="match status" value="1"/>
</dbReference>
<feature type="transmembrane region" description="Helical" evidence="1">
    <location>
        <begin position="191"/>
        <end position="211"/>
    </location>
</feature>
<proteinExistence type="predicted"/>
<evidence type="ECO:0000256" key="1">
    <source>
        <dbReference type="SAM" id="Phobius"/>
    </source>
</evidence>